<evidence type="ECO:0000256" key="3">
    <source>
        <dbReference type="ARBA" id="ARBA00022801"/>
    </source>
</evidence>
<dbReference type="PANTHER" id="PTHR43101:SF1">
    <property type="entry name" value="BETA-FRUCTOSIDASE"/>
    <property type="match status" value="1"/>
</dbReference>
<evidence type="ECO:0000313" key="8">
    <source>
        <dbReference type="EMBL" id="ADK82705.1"/>
    </source>
</evidence>
<evidence type="ECO:0000256" key="2">
    <source>
        <dbReference type="ARBA" id="ARBA00012758"/>
    </source>
</evidence>
<keyword evidence="4 5" id="KW-0326">Glycosidase</keyword>
<dbReference type="InterPro" id="IPR013320">
    <property type="entry name" value="ConA-like_dom_sf"/>
</dbReference>
<dbReference type="AlphaFoldDB" id="E1R7K0"/>
<dbReference type="InterPro" id="IPR001362">
    <property type="entry name" value="Glyco_hydro_32"/>
</dbReference>
<evidence type="ECO:0000259" key="7">
    <source>
        <dbReference type="Pfam" id="PF08244"/>
    </source>
</evidence>
<evidence type="ECO:0000256" key="5">
    <source>
        <dbReference type="RuleBase" id="RU362110"/>
    </source>
</evidence>
<dbReference type="Gene3D" id="2.115.10.20">
    <property type="entry name" value="Glycosyl hydrolase domain, family 43"/>
    <property type="match status" value="1"/>
</dbReference>
<evidence type="ECO:0000259" key="6">
    <source>
        <dbReference type="Pfam" id="PF00251"/>
    </source>
</evidence>
<dbReference type="RefSeq" id="WP_013256164.1">
    <property type="nucleotide sequence ID" value="NC_014364.1"/>
</dbReference>
<comment type="similarity">
    <text evidence="1 5">Belongs to the glycosyl hydrolase 32 family.</text>
</comment>
<accession>E1R7K0</accession>
<dbReference type="SMART" id="SM00640">
    <property type="entry name" value="Glyco_32"/>
    <property type="match status" value="1"/>
</dbReference>
<dbReference type="Gene3D" id="2.60.120.560">
    <property type="entry name" value="Exo-inulinase, domain 1"/>
    <property type="match status" value="1"/>
</dbReference>
<evidence type="ECO:0000256" key="1">
    <source>
        <dbReference type="ARBA" id="ARBA00009902"/>
    </source>
</evidence>
<dbReference type="InterPro" id="IPR013189">
    <property type="entry name" value="Glyco_hydro_32_C"/>
</dbReference>
<feature type="domain" description="Glycosyl hydrolase family 32 C-terminal" evidence="7">
    <location>
        <begin position="367"/>
        <end position="489"/>
    </location>
</feature>
<dbReference type="EC" id="3.2.1.26" evidence="2"/>
<reference evidence="8 9" key="1">
    <citation type="journal article" date="2010" name="Stand. Genomic Sci.">
        <title>Complete genome sequence of Spirochaeta smaragdinae type strain (SEBR 4228).</title>
        <authorList>
            <person name="Mavromatis K."/>
            <person name="Yasawong M."/>
            <person name="Chertkov O."/>
            <person name="Lapidus A."/>
            <person name="Lucas S."/>
            <person name="Nolan M."/>
            <person name="Del Rio T.G."/>
            <person name="Tice H."/>
            <person name="Cheng J.F."/>
            <person name="Pitluck S."/>
            <person name="Liolios K."/>
            <person name="Ivanova N."/>
            <person name="Tapia R."/>
            <person name="Han C."/>
            <person name="Bruce D."/>
            <person name="Goodwin L."/>
            <person name="Pati A."/>
            <person name="Chen A."/>
            <person name="Palaniappan K."/>
            <person name="Land M."/>
            <person name="Hauser L."/>
            <person name="Chang Y.J."/>
            <person name="Jeffries C.D."/>
            <person name="Detter J.C."/>
            <person name="Rohde M."/>
            <person name="Brambilla E."/>
            <person name="Spring S."/>
            <person name="Goker M."/>
            <person name="Sikorski J."/>
            <person name="Woyke T."/>
            <person name="Bristow J."/>
            <person name="Eisen J.A."/>
            <person name="Markowitz V."/>
            <person name="Hugenholtz P."/>
            <person name="Klenk H.P."/>
            <person name="Kyrpides N.C."/>
        </authorList>
    </citation>
    <scope>NUCLEOTIDE SEQUENCE [LARGE SCALE GENOMIC DNA]</scope>
    <source>
        <strain evidence="9">DSM 11293 / JCM 15392 / SEBR 4228</strain>
    </source>
</reference>
<dbReference type="SUPFAM" id="SSF75005">
    <property type="entry name" value="Arabinanase/levansucrase/invertase"/>
    <property type="match status" value="1"/>
</dbReference>
<dbReference type="SUPFAM" id="SSF49899">
    <property type="entry name" value="Concanavalin A-like lectins/glucanases"/>
    <property type="match status" value="1"/>
</dbReference>
<keyword evidence="9" id="KW-1185">Reference proteome</keyword>
<dbReference type="CAZy" id="GH32">
    <property type="family name" value="Glycoside Hydrolase Family 32"/>
</dbReference>
<dbReference type="STRING" id="573413.Spirs_3618"/>
<sequence>MNIFRKPSFTESTGDAIPFYHDGTYHIFSLTSPPGTTVYPDRLRTTWSHTISEDLVTWKELPTALYPGEGDEPDASGVWTGAALFGEGTYHIFYTGYNIHAEYQQTICHAVSDDSISWHKDPRNPIIIPNTELYEALDWRDPYVFYHEEEHEYWMLISARRNNGPSTRRGCVILYKSPDLTSWHYSRALYTPGHTNCPECSEMYKIGDTWYLSYSRFSEFGNTIYRIADTPYGPWKTPVKDGIGGRRFYAAKSMKNDEGRRFYFGWAHDRADNSDAGQWYWGGLFCVPHEVVQDTNKELNVKLPVEIEATAKQEIAWKLLPKLGDVVTHGKKSLSVASKETFSYGFFDHCENRFLFSCTILPREVYDHFGLLIKSDDDAANCLLLSFDVSMNRVSLLNLPMGVDPFWQQSCQAIPEPKEPGPDGIRVAEKVFKISPTSAIGIKALIDKDMVELFINDEVAFTYRYFAKADHEIGYMVQDGEVDFDDITIRA</sequence>
<dbReference type="InterPro" id="IPR023296">
    <property type="entry name" value="Glyco_hydro_beta-prop_sf"/>
</dbReference>
<dbReference type="eggNOG" id="COG1621">
    <property type="taxonomic scope" value="Bacteria"/>
</dbReference>
<dbReference type="InterPro" id="IPR051214">
    <property type="entry name" value="GH32_Enzymes"/>
</dbReference>
<evidence type="ECO:0000256" key="4">
    <source>
        <dbReference type="ARBA" id="ARBA00023295"/>
    </source>
</evidence>
<feature type="domain" description="Glycosyl hydrolase family 32 N-terminal" evidence="6">
    <location>
        <begin position="18"/>
        <end position="298"/>
    </location>
</feature>
<dbReference type="PANTHER" id="PTHR43101">
    <property type="entry name" value="BETA-FRUCTOSIDASE"/>
    <property type="match status" value="1"/>
</dbReference>
<proteinExistence type="inferred from homology"/>
<name>E1R7K0_SEDSS</name>
<gene>
    <name evidence="8" type="ordered locus">Spirs_3618</name>
</gene>
<dbReference type="GO" id="GO:0005975">
    <property type="term" value="P:carbohydrate metabolic process"/>
    <property type="evidence" value="ECO:0007669"/>
    <property type="project" value="InterPro"/>
</dbReference>
<keyword evidence="3 5" id="KW-0378">Hydrolase</keyword>
<dbReference type="Proteomes" id="UP000002318">
    <property type="component" value="Chromosome"/>
</dbReference>
<dbReference type="EMBL" id="CP002116">
    <property type="protein sequence ID" value="ADK82705.1"/>
    <property type="molecule type" value="Genomic_DNA"/>
</dbReference>
<dbReference type="GO" id="GO:0004564">
    <property type="term" value="F:beta-fructofuranosidase activity"/>
    <property type="evidence" value="ECO:0007669"/>
    <property type="project" value="UniProtKB-EC"/>
</dbReference>
<dbReference type="OrthoDB" id="9759709at2"/>
<dbReference type="Pfam" id="PF00251">
    <property type="entry name" value="Glyco_hydro_32N"/>
    <property type="match status" value="1"/>
</dbReference>
<dbReference type="HOGENOM" id="CLU_042071_0_0_12"/>
<dbReference type="Pfam" id="PF08244">
    <property type="entry name" value="Glyco_hydro_32C"/>
    <property type="match status" value="1"/>
</dbReference>
<protein>
    <recommendedName>
        <fullName evidence="2">beta-fructofuranosidase</fullName>
        <ecNumber evidence="2">3.2.1.26</ecNumber>
    </recommendedName>
</protein>
<dbReference type="CDD" id="cd08995">
    <property type="entry name" value="GH32_EcAec43-like"/>
    <property type="match status" value="1"/>
</dbReference>
<evidence type="ECO:0000313" key="9">
    <source>
        <dbReference type="Proteomes" id="UP000002318"/>
    </source>
</evidence>
<organism evidence="8 9">
    <name type="scientific">Sediminispirochaeta smaragdinae (strain DSM 11293 / JCM 15392 / SEBR 4228)</name>
    <name type="common">Spirochaeta smaragdinae</name>
    <dbReference type="NCBI Taxonomy" id="573413"/>
    <lineage>
        <taxon>Bacteria</taxon>
        <taxon>Pseudomonadati</taxon>
        <taxon>Spirochaetota</taxon>
        <taxon>Spirochaetia</taxon>
        <taxon>Spirochaetales</taxon>
        <taxon>Spirochaetaceae</taxon>
        <taxon>Sediminispirochaeta</taxon>
    </lineage>
</organism>
<dbReference type="KEGG" id="ssm:Spirs_3618"/>
<dbReference type="InterPro" id="IPR013148">
    <property type="entry name" value="Glyco_hydro_32_N"/>
</dbReference>